<dbReference type="GO" id="GO:0005886">
    <property type="term" value="C:plasma membrane"/>
    <property type="evidence" value="ECO:0007669"/>
    <property type="project" value="UniProtKB-SubCell"/>
</dbReference>
<dbReference type="GO" id="GO:0002250">
    <property type="term" value="P:adaptive immune response"/>
    <property type="evidence" value="ECO:0007669"/>
    <property type="project" value="UniProtKB-KW"/>
</dbReference>
<evidence type="ECO:0000256" key="10">
    <source>
        <dbReference type="ARBA" id="ARBA00023319"/>
    </source>
</evidence>
<dbReference type="InterPro" id="IPR050199">
    <property type="entry name" value="IgHV"/>
</dbReference>
<comment type="caution">
    <text evidence="14">The sequence shown here is derived from an EMBL/GenBank/DDBJ whole genome shotgun (WGS) entry which is preliminary data.</text>
</comment>
<comment type="subcellular location">
    <subcellularLocation>
        <location evidence="1">Cell membrane</location>
    </subcellularLocation>
    <subcellularLocation>
        <location evidence="2">Secreted</location>
    </subcellularLocation>
</comment>
<dbReference type="EMBL" id="CADEAL010001901">
    <property type="protein sequence ID" value="CAB1436514.1"/>
    <property type="molecule type" value="Genomic_DNA"/>
</dbReference>
<keyword evidence="15" id="KW-1185">Reference proteome</keyword>
<dbReference type="PANTHER" id="PTHR23266">
    <property type="entry name" value="IMMUNOGLOBULIN HEAVY CHAIN"/>
    <property type="match status" value="1"/>
</dbReference>
<dbReference type="AlphaFoldDB" id="A0A9N7UTG8"/>
<dbReference type="InterPro" id="IPR036179">
    <property type="entry name" value="Ig-like_dom_sf"/>
</dbReference>
<dbReference type="Proteomes" id="UP001153269">
    <property type="component" value="Unassembled WGS sequence"/>
</dbReference>
<evidence type="ECO:0000313" key="14">
    <source>
        <dbReference type="EMBL" id="CAB1436514.1"/>
    </source>
</evidence>
<evidence type="ECO:0000256" key="1">
    <source>
        <dbReference type="ARBA" id="ARBA00004236"/>
    </source>
</evidence>
<dbReference type="InterPro" id="IPR007110">
    <property type="entry name" value="Ig-like_dom"/>
</dbReference>
<keyword evidence="10" id="KW-0393">Immunoglobulin domain</keyword>
<keyword evidence="9" id="KW-1015">Disulfide bond</keyword>
<evidence type="ECO:0000256" key="4">
    <source>
        <dbReference type="ARBA" id="ARBA00022525"/>
    </source>
</evidence>
<evidence type="ECO:0000256" key="7">
    <source>
        <dbReference type="ARBA" id="ARBA00023130"/>
    </source>
</evidence>
<dbReference type="InterPro" id="IPR013783">
    <property type="entry name" value="Ig-like_fold"/>
</dbReference>
<name>A0A9N7UTG8_PLEPL</name>
<accession>A0A9N7UTG8</accession>
<dbReference type="Pfam" id="PF07686">
    <property type="entry name" value="V-set"/>
    <property type="match status" value="1"/>
</dbReference>
<dbReference type="FunFam" id="2.60.40.10:FF:001072">
    <property type="entry name" value="Immunoglobulin heavy variable V1-24"/>
    <property type="match status" value="1"/>
</dbReference>
<evidence type="ECO:0000256" key="12">
    <source>
        <dbReference type="SAM" id="SignalP"/>
    </source>
</evidence>
<keyword evidence="8" id="KW-0472">Membrane</keyword>
<feature type="domain" description="Ig-like" evidence="13">
    <location>
        <begin position="20"/>
        <end position="121"/>
    </location>
</feature>
<evidence type="ECO:0000313" key="15">
    <source>
        <dbReference type="Proteomes" id="UP001153269"/>
    </source>
</evidence>
<evidence type="ECO:0000256" key="11">
    <source>
        <dbReference type="ARBA" id="ARBA00043265"/>
    </source>
</evidence>
<dbReference type="PROSITE" id="PS50835">
    <property type="entry name" value="IG_LIKE"/>
    <property type="match status" value="1"/>
</dbReference>
<keyword evidence="7" id="KW-1064">Adaptive immunity</keyword>
<evidence type="ECO:0000256" key="6">
    <source>
        <dbReference type="ARBA" id="ARBA00022859"/>
    </source>
</evidence>
<keyword evidence="5 12" id="KW-0732">Signal</keyword>
<keyword evidence="3" id="KW-1003">Cell membrane</keyword>
<evidence type="ECO:0000256" key="2">
    <source>
        <dbReference type="ARBA" id="ARBA00004613"/>
    </source>
</evidence>
<evidence type="ECO:0000256" key="8">
    <source>
        <dbReference type="ARBA" id="ARBA00023136"/>
    </source>
</evidence>
<sequence length="121" mass="13487">MENTLVWGLLFVVTVHGVWSEIKLNQSPSQVKTPGETVKMSCVMSGFSMTSFYIAWIRQRPGEALVWIGRMNAGSNSASYGSSFQNRFIMTEDVSSSTQFLQVESLKADDAAVYYCARDPQ</sequence>
<evidence type="ECO:0000256" key="9">
    <source>
        <dbReference type="ARBA" id="ARBA00023157"/>
    </source>
</evidence>
<proteinExistence type="predicted"/>
<dbReference type="SMART" id="SM00406">
    <property type="entry name" value="IGv"/>
    <property type="match status" value="1"/>
</dbReference>
<reference evidence="14" key="1">
    <citation type="submission" date="2020-03" db="EMBL/GenBank/DDBJ databases">
        <authorList>
            <person name="Weist P."/>
        </authorList>
    </citation>
    <scope>NUCLEOTIDE SEQUENCE</scope>
</reference>
<gene>
    <name evidence="14" type="ORF">PLEPLA_LOCUS24547</name>
</gene>
<dbReference type="Gene3D" id="2.60.40.10">
    <property type="entry name" value="Immunoglobulins"/>
    <property type="match status" value="1"/>
</dbReference>
<protein>
    <recommendedName>
        <fullName evidence="13">Ig-like domain-containing protein</fullName>
    </recommendedName>
</protein>
<evidence type="ECO:0000259" key="13">
    <source>
        <dbReference type="PROSITE" id="PS50835"/>
    </source>
</evidence>
<dbReference type="GO" id="GO:0019814">
    <property type="term" value="C:immunoglobulin complex"/>
    <property type="evidence" value="ECO:0007669"/>
    <property type="project" value="UniProtKB-KW"/>
</dbReference>
<evidence type="ECO:0000256" key="5">
    <source>
        <dbReference type="ARBA" id="ARBA00022729"/>
    </source>
</evidence>
<dbReference type="InterPro" id="IPR013106">
    <property type="entry name" value="Ig_V-set"/>
</dbReference>
<organism evidence="14 15">
    <name type="scientific">Pleuronectes platessa</name>
    <name type="common">European plaice</name>
    <dbReference type="NCBI Taxonomy" id="8262"/>
    <lineage>
        <taxon>Eukaryota</taxon>
        <taxon>Metazoa</taxon>
        <taxon>Chordata</taxon>
        <taxon>Craniata</taxon>
        <taxon>Vertebrata</taxon>
        <taxon>Euteleostomi</taxon>
        <taxon>Actinopterygii</taxon>
        <taxon>Neopterygii</taxon>
        <taxon>Teleostei</taxon>
        <taxon>Neoteleostei</taxon>
        <taxon>Acanthomorphata</taxon>
        <taxon>Carangaria</taxon>
        <taxon>Pleuronectiformes</taxon>
        <taxon>Pleuronectoidei</taxon>
        <taxon>Pleuronectidae</taxon>
        <taxon>Pleuronectes</taxon>
    </lineage>
</organism>
<dbReference type="GO" id="GO:0005576">
    <property type="term" value="C:extracellular region"/>
    <property type="evidence" value="ECO:0007669"/>
    <property type="project" value="UniProtKB-SubCell"/>
</dbReference>
<evidence type="ECO:0000256" key="3">
    <source>
        <dbReference type="ARBA" id="ARBA00022475"/>
    </source>
</evidence>
<keyword evidence="4" id="KW-0964">Secreted</keyword>
<dbReference type="SUPFAM" id="SSF48726">
    <property type="entry name" value="Immunoglobulin"/>
    <property type="match status" value="1"/>
</dbReference>
<feature type="chain" id="PRO_5040419808" description="Ig-like domain-containing protein" evidence="12">
    <location>
        <begin position="21"/>
        <end position="121"/>
    </location>
</feature>
<keyword evidence="6" id="KW-0391">Immunity</keyword>
<feature type="signal peptide" evidence="12">
    <location>
        <begin position="1"/>
        <end position="20"/>
    </location>
</feature>
<keyword evidence="11" id="KW-1280">Immunoglobulin</keyword>